<proteinExistence type="predicted"/>
<gene>
    <name evidence="1" type="ORF">OHM77_09980</name>
</gene>
<evidence type="ECO:0000313" key="1">
    <source>
        <dbReference type="EMBL" id="WIM05020.1"/>
    </source>
</evidence>
<sequence>MAIQTLTRDELDMVSGGAITVGGPGVSASIDPFVMAGAIAGNTFALIGSAVAGIAGLAGSLVSALTGLLGGLPLGASASVSVSVSASASVGV</sequence>
<dbReference type="KEGG" id="npv:OHM77_09980"/>
<organism evidence="1">
    <name type="scientific">Candidatus Nitricoxidivorans perseverans</name>
    <dbReference type="NCBI Taxonomy" id="2975601"/>
    <lineage>
        <taxon>Bacteria</taxon>
        <taxon>Pseudomonadati</taxon>
        <taxon>Pseudomonadota</taxon>
        <taxon>Betaproteobacteria</taxon>
        <taxon>Nitrosomonadales</taxon>
        <taxon>Sterolibacteriaceae</taxon>
        <taxon>Candidatus Nitricoxidivorans</taxon>
    </lineage>
</organism>
<dbReference type="Proteomes" id="UP001234916">
    <property type="component" value="Chromosome"/>
</dbReference>
<reference evidence="1" key="1">
    <citation type="journal article" date="2023" name="Nat. Microbiol.">
        <title>Enrichment and characterization of a nitric oxide-reducing microbial community in a continuous bioreactor.</title>
        <authorList>
            <person name="Garrido-Amador P."/>
            <person name="Stortenbeker N."/>
            <person name="Wessels H.J.C.T."/>
            <person name="Speth D.R."/>
            <person name="Garcia-Heredia I."/>
            <person name="Kartal B."/>
        </authorList>
    </citation>
    <scope>NUCLEOTIDE SEQUENCE</scope>
    <source>
        <strain evidence="1">MAG1</strain>
    </source>
</reference>
<dbReference type="AlphaFoldDB" id="A0AA49FJY7"/>
<name>A0AA49FJY7_9PROT</name>
<accession>A0AA49FJY7</accession>
<protein>
    <submittedName>
        <fullName evidence="1">Uncharacterized protein</fullName>
    </submittedName>
</protein>
<dbReference type="EMBL" id="CP107246">
    <property type="protein sequence ID" value="WIM05020.1"/>
    <property type="molecule type" value="Genomic_DNA"/>
</dbReference>